<feature type="compositionally biased region" description="Basic and acidic residues" evidence="1">
    <location>
        <begin position="384"/>
        <end position="394"/>
    </location>
</feature>
<feature type="region of interest" description="Disordered" evidence="1">
    <location>
        <begin position="186"/>
        <end position="215"/>
    </location>
</feature>
<dbReference type="RefSeq" id="XP_002108588.1">
    <property type="nucleotide sequence ID" value="XM_002108552.1"/>
</dbReference>
<evidence type="ECO:0000259" key="2">
    <source>
        <dbReference type="PROSITE" id="PS50020"/>
    </source>
</evidence>
<sequence>MQKRQYKSNRRKILQLDPGSDKIDANSSISAMDATLEIEETNIAGLVSYEDSDEEVKSSNKKPLIKQPERKDQIAQEVASFMLEIDAMEQDTSDDQNLRATQPPKSTEIISTSFRSLDKTDDKAIWLECYDQNSNSVYYWNTENNKVSWVLPENAKVQSALSQLYQDHADDIKATISDSDEITGIEETTNENNVNKESEIDQARKKRPIPDNNTVTLENDAKKRHIEACEESHSDKGLSSDKITDDIIEASLRLRQKLDVMGVQKLSISDAQIALIQLEIRFNDWQKGVLNGKYFLERILETEKSFHKPYDLDSINSLEDSIESPENLEKQEIVEEEPGLEAADQHPDDSQECTPHTPDISSVEEGEIIDSPPSSETTVTEETYNTKDVSDSVHDSLPPDSEDTTNVNTDESCYFQFQKRTESPVAPKKKELGCIYLPYSNKALPKYDLRDRG</sequence>
<feature type="domain" description="WW" evidence="2">
    <location>
        <begin position="126"/>
        <end position="154"/>
    </location>
</feature>
<dbReference type="InParanoid" id="B3RKD5"/>
<feature type="compositionally biased region" description="Low complexity" evidence="1">
    <location>
        <begin position="371"/>
        <end position="383"/>
    </location>
</feature>
<feature type="region of interest" description="Disordered" evidence="1">
    <location>
        <begin position="1"/>
        <end position="26"/>
    </location>
</feature>
<feature type="region of interest" description="Disordered" evidence="1">
    <location>
        <begin position="50"/>
        <end position="71"/>
    </location>
</feature>
<dbReference type="PANTHER" id="PTHR46697:SF1">
    <property type="entry name" value="FORMIN-BINDING PROTEIN 4"/>
    <property type="match status" value="1"/>
</dbReference>
<name>B3RKD5_TRIAD</name>
<dbReference type="Gene3D" id="2.20.70.10">
    <property type="match status" value="1"/>
</dbReference>
<feature type="compositionally biased region" description="Basic and acidic residues" evidence="1">
    <location>
        <begin position="194"/>
        <end position="203"/>
    </location>
</feature>
<organism evidence="3 4">
    <name type="scientific">Trichoplax adhaerens</name>
    <name type="common">Trichoplax reptans</name>
    <dbReference type="NCBI Taxonomy" id="10228"/>
    <lineage>
        <taxon>Eukaryota</taxon>
        <taxon>Metazoa</taxon>
        <taxon>Placozoa</taxon>
        <taxon>Uniplacotomia</taxon>
        <taxon>Trichoplacea</taxon>
        <taxon>Trichoplacidae</taxon>
        <taxon>Trichoplax</taxon>
    </lineage>
</organism>
<dbReference type="InterPro" id="IPR053076">
    <property type="entry name" value="WW_domain_protein"/>
</dbReference>
<feature type="compositionally biased region" description="Basic residues" evidence="1">
    <location>
        <begin position="1"/>
        <end position="13"/>
    </location>
</feature>
<dbReference type="GeneID" id="6748996"/>
<dbReference type="EMBL" id="DS985241">
    <property type="protein sequence ID" value="EDV29386.1"/>
    <property type="molecule type" value="Genomic_DNA"/>
</dbReference>
<gene>
    <name evidence="3" type="ORF">TRIADDRAFT_51641</name>
</gene>
<evidence type="ECO:0000313" key="4">
    <source>
        <dbReference type="Proteomes" id="UP000009022"/>
    </source>
</evidence>
<dbReference type="KEGG" id="tad:TRIADDRAFT_51641"/>
<reference evidence="3 4" key="1">
    <citation type="journal article" date="2008" name="Nature">
        <title>The Trichoplax genome and the nature of placozoans.</title>
        <authorList>
            <person name="Srivastava M."/>
            <person name="Begovic E."/>
            <person name="Chapman J."/>
            <person name="Putnam N.H."/>
            <person name="Hellsten U."/>
            <person name="Kawashima T."/>
            <person name="Kuo A."/>
            <person name="Mitros T."/>
            <person name="Salamov A."/>
            <person name="Carpenter M.L."/>
            <person name="Signorovitch A.Y."/>
            <person name="Moreno M.A."/>
            <person name="Kamm K."/>
            <person name="Grimwood J."/>
            <person name="Schmutz J."/>
            <person name="Shapiro H."/>
            <person name="Grigoriev I.V."/>
            <person name="Buss L.W."/>
            <person name="Schierwater B."/>
            <person name="Dellaporta S.L."/>
            <person name="Rokhsar D.S."/>
        </authorList>
    </citation>
    <scope>NUCLEOTIDE SEQUENCE [LARGE SCALE GENOMIC DNA]</scope>
    <source>
        <strain evidence="3 4">Grell-BS-1999</strain>
    </source>
</reference>
<dbReference type="HOGENOM" id="CLU_604594_0_0_1"/>
<accession>B3RKD5</accession>
<feature type="region of interest" description="Disordered" evidence="1">
    <location>
        <begin position="336"/>
        <end position="409"/>
    </location>
</feature>
<dbReference type="AlphaFoldDB" id="B3RKD5"/>
<dbReference type="OrthoDB" id="191651at2759"/>
<dbReference type="Proteomes" id="UP000009022">
    <property type="component" value="Unassembled WGS sequence"/>
</dbReference>
<dbReference type="PROSITE" id="PS50020">
    <property type="entry name" value="WW_DOMAIN_2"/>
    <property type="match status" value="1"/>
</dbReference>
<dbReference type="CTD" id="6748996"/>
<evidence type="ECO:0000313" key="3">
    <source>
        <dbReference type="EMBL" id="EDV29386.1"/>
    </source>
</evidence>
<proteinExistence type="predicted"/>
<dbReference type="InterPro" id="IPR036020">
    <property type="entry name" value="WW_dom_sf"/>
</dbReference>
<protein>
    <recommendedName>
        <fullName evidence="2">WW domain-containing protein</fullName>
    </recommendedName>
</protein>
<dbReference type="SUPFAM" id="SSF51045">
    <property type="entry name" value="WW domain"/>
    <property type="match status" value="1"/>
</dbReference>
<dbReference type="InterPro" id="IPR001202">
    <property type="entry name" value="WW_dom"/>
</dbReference>
<dbReference type="STRING" id="10228.B3RKD5"/>
<dbReference type="PANTHER" id="PTHR46697">
    <property type="entry name" value="FORMIN-BINDING PROTEIN 4"/>
    <property type="match status" value="1"/>
</dbReference>
<evidence type="ECO:0000256" key="1">
    <source>
        <dbReference type="SAM" id="MobiDB-lite"/>
    </source>
</evidence>
<keyword evidence="4" id="KW-1185">Reference proteome</keyword>